<dbReference type="EMBL" id="VKGK01000055">
    <property type="protein sequence ID" value="TRY10784.1"/>
    <property type="molecule type" value="Genomic_DNA"/>
</dbReference>
<reference evidence="2" key="1">
    <citation type="submission" date="2019-07" db="EMBL/GenBank/DDBJ databases">
        <title>Shewanella sp. YLB-08 draft genomic sequence.</title>
        <authorList>
            <person name="Yu L."/>
        </authorList>
    </citation>
    <scope>NUCLEOTIDE SEQUENCE [LARGE SCALE GENOMIC DNA]</scope>
    <source>
        <strain evidence="2">JCM 20706</strain>
    </source>
</reference>
<comment type="caution">
    <text evidence="1">The sequence shown here is derived from an EMBL/GenBank/DDBJ whole genome shotgun (WGS) entry which is preliminary data.</text>
</comment>
<proteinExistence type="predicted"/>
<protein>
    <submittedName>
        <fullName evidence="1">Uncharacterized protein</fullName>
    </submittedName>
</protein>
<name>A0A553JEA9_SHEHA</name>
<dbReference type="RefSeq" id="WP_144042852.1">
    <property type="nucleotide sequence ID" value="NZ_BMPL01000060.1"/>
</dbReference>
<evidence type="ECO:0000313" key="1">
    <source>
        <dbReference type="EMBL" id="TRY10784.1"/>
    </source>
</evidence>
<accession>A0A553JEA9</accession>
<evidence type="ECO:0000313" key="2">
    <source>
        <dbReference type="Proteomes" id="UP000318126"/>
    </source>
</evidence>
<keyword evidence="2" id="KW-1185">Reference proteome</keyword>
<sequence length="105" mass="12160">MNEFESWNKKNGVFGLQLPDGWFGRPFDNQHRTTLTVDRDNKLILELDNQLYLVFTKPLKVEVSGNDFIISSFKQLVFDYQGYGDMKAHSKVYNSGVVTLASYSW</sequence>
<organism evidence="1 2">
    <name type="scientific">Shewanella hanedai</name>
    <name type="common">Alteromonas hanedai</name>
    <dbReference type="NCBI Taxonomy" id="25"/>
    <lineage>
        <taxon>Bacteria</taxon>
        <taxon>Pseudomonadati</taxon>
        <taxon>Pseudomonadota</taxon>
        <taxon>Gammaproteobacteria</taxon>
        <taxon>Alteromonadales</taxon>
        <taxon>Shewanellaceae</taxon>
        <taxon>Shewanella</taxon>
    </lineage>
</organism>
<dbReference type="AlphaFoldDB" id="A0A553JEA9"/>
<dbReference type="OrthoDB" id="1456570at2"/>
<gene>
    <name evidence="1" type="ORF">FN961_24940</name>
</gene>
<dbReference type="Proteomes" id="UP000318126">
    <property type="component" value="Unassembled WGS sequence"/>
</dbReference>